<feature type="transmembrane region" description="Helical" evidence="12">
    <location>
        <begin position="371"/>
        <end position="395"/>
    </location>
</feature>
<dbReference type="EMBL" id="KX306884">
    <property type="protein sequence ID" value="APP89494.1"/>
    <property type="molecule type" value="Genomic_DNA"/>
</dbReference>
<dbReference type="GO" id="GO:0009535">
    <property type="term" value="C:chloroplast thylakoid membrane"/>
    <property type="evidence" value="ECO:0007669"/>
    <property type="project" value="UniProtKB-SubCell"/>
</dbReference>
<feature type="transmembrane region" description="Helical" evidence="12">
    <location>
        <begin position="319"/>
        <end position="340"/>
    </location>
</feature>
<keyword evidence="9 12" id="KW-1133">Transmembrane helix</keyword>
<feature type="transmembrane region" description="Helical" evidence="12">
    <location>
        <begin position="42"/>
        <end position="59"/>
    </location>
</feature>
<dbReference type="Pfam" id="PF19530">
    <property type="entry name" value="Ndh2_N"/>
    <property type="match status" value="1"/>
</dbReference>
<proteinExistence type="inferred from homology"/>
<keyword evidence="15" id="KW-0934">Plastid</keyword>
<keyword evidence="7 12" id="KW-0618">Plastoquinone</keyword>
<feature type="domain" description="NADH:quinone oxidoreductase/Mrp antiporter transmembrane" evidence="13">
    <location>
        <begin position="283"/>
        <end position="465"/>
    </location>
</feature>
<comment type="subcellular location">
    <subcellularLocation>
        <location evidence="1">Membrane</location>
        <topology evidence="1">Multi-pass membrane protein</topology>
    </subcellularLocation>
    <subcellularLocation>
        <location evidence="12">Plastid</location>
        <location evidence="12">Chloroplast thylakoid membrane</location>
        <topology evidence="12">Multi-pass membrane protein</topology>
    </subcellularLocation>
</comment>
<evidence type="ECO:0000256" key="12">
    <source>
        <dbReference type="HAMAP-Rule" id="MF_00445"/>
    </source>
</evidence>
<dbReference type="GO" id="GO:0008137">
    <property type="term" value="F:NADH dehydrogenase (ubiquinone) activity"/>
    <property type="evidence" value="ECO:0007669"/>
    <property type="project" value="InterPro"/>
</dbReference>
<geneLocation type="chloroplast" evidence="15"/>
<dbReference type="HAMAP" id="MF_00445">
    <property type="entry name" value="NDH1_NuoN_1"/>
    <property type="match status" value="1"/>
</dbReference>
<keyword evidence="12" id="KW-0793">Thylakoid</keyword>
<evidence type="ECO:0000256" key="8">
    <source>
        <dbReference type="ARBA" id="ARBA00022967"/>
    </source>
</evidence>
<feature type="transmembrane region" description="Helical" evidence="12">
    <location>
        <begin position="347"/>
        <end position="365"/>
    </location>
</feature>
<feature type="transmembrane region" description="Helical" evidence="12">
    <location>
        <begin position="514"/>
        <end position="537"/>
    </location>
</feature>
<dbReference type="GO" id="GO:0048038">
    <property type="term" value="F:quinone binding"/>
    <property type="evidence" value="ECO:0007669"/>
    <property type="project" value="UniProtKB-KW"/>
</dbReference>
<reference evidence="15" key="1">
    <citation type="submission" date="2016-05" db="EMBL/GenBank/DDBJ databases">
        <authorList>
            <person name="Lavstsen T."/>
            <person name="Jespersen J.S."/>
        </authorList>
    </citation>
    <scope>NUCLEOTIDE SEQUENCE</scope>
</reference>
<dbReference type="PANTHER" id="PTHR22773">
    <property type="entry name" value="NADH DEHYDROGENASE"/>
    <property type="match status" value="1"/>
</dbReference>
<keyword evidence="5 12" id="KW-0874">Quinone</keyword>
<comment type="similarity">
    <text evidence="12">Belongs to the complex I subunit 2 family.</text>
</comment>
<evidence type="ECO:0000313" key="15">
    <source>
        <dbReference type="EMBL" id="APP89494.1"/>
    </source>
</evidence>
<protein>
    <recommendedName>
        <fullName evidence="12">NAD(P)H-quinone oxidoreductase subunit 2, chloroplastic</fullName>
        <ecNumber evidence="12">7.1.1.-</ecNumber>
    </recommendedName>
    <alternativeName>
        <fullName evidence="12">NAD(P)H dehydrogenase, subunit 2</fullName>
    </alternativeName>
    <alternativeName>
        <fullName evidence="12">NADH-plastoquinone oxidoreductase subunit 2</fullName>
    </alternativeName>
</protein>
<evidence type="ECO:0000259" key="14">
    <source>
        <dbReference type="Pfam" id="PF19530"/>
    </source>
</evidence>
<feature type="transmembrane region" description="Helical" evidence="12">
    <location>
        <begin position="288"/>
        <end position="307"/>
    </location>
</feature>
<evidence type="ECO:0000256" key="3">
    <source>
        <dbReference type="ARBA" id="ARBA00022528"/>
    </source>
</evidence>
<feature type="transmembrane region" description="Helical" evidence="12">
    <location>
        <begin position="206"/>
        <end position="225"/>
    </location>
</feature>
<evidence type="ECO:0000256" key="2">
    <source>
        <dbReference type="ARBA" id="ARBA00022448"/>
    </source>
</evidence>
<evidence type="ECO:0000256" key="1">
    <source>
        <dbReference type="ARBA" id="ARBA00004141"/>
    </source>
</evidence>
<dbReference type="AlphaFoldDB" id="A0A2H4G704"/>
<evidence type="ECO:0000256" key="4">
    <source>
        <dbReference type="ARBA" id="ARBA00022692"/>
    </source>
</evidence>
<gene>
    <name evidence="12 15" type="primary">ndhB</name>
</gene>
<keyword evidence="10 12" id="KW-0520">NAD</keyword>
<comment type="subunit">
    <text evidence="12">NDH is composed of at least 16 different subunits, 5 of which are encoded in the nucleus.</text>
</comment>
<dbReference type="GO" id="GO:0019684">
    <property type="term" value="P:photosynthesis, light reaction"/>
    <property type="evidence" value="ECO:0007669"/>
    <property type="project" value="UniProtKB-UniRule"/>
</dbReference>
<keyword evidence="4 12" id="KW-0812">Transmembrane</keyword>
<feature type="transmembrane region" description="Helical" evidence="12">
    <location>
        <begin position="15"/>
        <end position="35"/>
    </location>
</feature>
<name>A0A2H4G704_NITHY</name>
<comment type="catalytic activity">
    <reaction evidence="12">
        <text>a plastoquinone + NADH + (n+1) H(+)(in) = a plastoquinol + NAD(+) + n H(+)(out)</text>
        <dbReference type="Rhea" id="RHEA:42608"/>
        <dbReference type="Rhea" id="RHEA-COMP:9561"/>
        <dbReference type="Rhea" id="RHEA-COMP:9562"/>
        <dbReference type="ChEBI" id="CHEBI:15378"/>
        <dbReference type="ChEBI" id="CHEBI:17757"/>
        <dbReference type="ChEBI" id="CHEBI:57540"/>
        <dbReference type="ChEBI" id="CHEBI:57945"/>
        <dbReference type="ChEBI" id="CHEBI:62192"/>
    </reaction>
</comment>
<evidence type="ECO:0000256" key="11">
    <source>
        <dbReference type="ARBA" id="ARBA00023136"/>
    </source>
</evidence>
<evidence type="ECO:0000256" key="10">
    <source>
        <dbReference type="ARBA" id="ARBA00023027"/>
    </source>
</evidence>
<keyword evidence="8 12" id="KW-1278">Translocase</keyword>
<feature type="transmembrane region" description="Helical" evidence="12">
    <location>
        <begin position="416"/>
        <end position="439"/>
    </location>
</feature>
<dbReference type="GO" id="GO:0042773">
    <property type="term" value="P:ATP synthesis coupled electron transport"/>
    <property type="evidence" value="ECO:0007669"/>
    <property type="project" value="InterPro"/>
</dbReference>
<organism evidence="15">
    <name type="scientific">Nitella hyalina</name>
    <name type="common">Many-branched stonewort</name>
    <dbReference type="NCBI Taxonomy" id="181804"/>
    <lineage>
        <taxon>Eukaryota</taxon>
        <taxon>Viridiplantae</taxon>
        <taxon>Streptophyta</taxon>
        <taxon>Charophyceae</taxon>
        <taxon>Charales</taxon>
        <taxon>Characeae</taxon>
        <taxon>Nitella</taxon>
    </lineage>
</organism>
<dbReference type="GO" id="GO:0016655">
    <property type="term" value="F:oxidoreductase activity, acting on NAD(P)H, quinone or similar compound as acceptor"/>
    <property type="evidence" value="ECO:0007669"/>
    <property type="project" value="UniProtKB-UniRule"/>
</dbReference>
<accession>A0A2H4G704</accession>
<feature type="domain" description="NADH:quinone oxidoreductase/Mrp antiporter transmembrane" evidence="13">
    <location>
        <begin position="129"/>
        <end position="242"/>
    </location>
</feature>
<comment type="catalytic activity">
    <reaction evidence="12">
        <text>a plastoquinone + NADPH + (n+1) H(+)(in) = a plastoquinol + NADP(+) + n H(+)(out)</text>
        <dbReference type="Rhea" id="RHEA:42612"/>
        <dbReference type="Rhea" id="RHEA-COMP:9561"/>
        <dbReference type="Rhea" id="RHEA-COMP:9562"/>
        <dbReference type="ChEBI" id="CHEBI:15378"/>
        <dbReference type="ChEBI" id="CHEBI:17757"/>
        <dbReference type="ChEBI" id="CHEBI:57783"/>
        <dbReference type="ChEBI" id="CHEBI:58349"/>
        <dbReference type="ChEBI" id="CHEBI:62192"/>
    </reaction>
</comment>
<evidence type="ECO:0000256" key="5">
    <source>
        <dbReference type="ARBA" id="ARBA00022719"/>
    </source>
</evidence>
<feature type="domain" description="NAD(P)H-quinone oxidoreductase subunit 2 N-terminal" evidence="14">
    <location>
        <begin position="11"/>
        <end position="100"/>
    </location>
</feature>
<comment type="function">
    <text evidence="12">NDH shuttles electrons from NAD(P)H:plastoquinone, via FMN and iron-sulfur (Fe-S) centers, to quinones in the photosynthetic chain and possibly in a chloroplast respiratory chain. The immediate electron acceptor for the enzyme in this species is believed to be plastoquinone. Couples the redox reaction to proton translocation, and thus conserves the redox energy in a proton gradient.</text>
</comment>
<dbReference type="InterPro" id="IPR045693">
    <property type="entry name" value="Ndh2_N"/>
</dbReference>
<feature type="transmembrane region" description="Helical" evidence="12">
    <location>
        <begin position="164"/>
        <end position="186"/>
    </location>
</feature>
<evidence type="ECO:0000256" key="7">
    <source>
        <dbReference type="ARBA" id="ARBA00022957"/>
    </source>
</evidence>
<dbReference type="InterPro" id="IPR001750">
    <property type="entry name" value="ND/Mrp_TM"/>
</dbReference>
<keyword evidence="6 12" id="KW-0521">NADP</keyword>
<evidence type="ECO:0000259" key="13">
    <source>
        <dbReference type="Pfam" id="PF00361"/>
    </source>
</evidence>
<feature type="transmembrane region" description="Helical" evidence="12">
    <location>
        <begin position="132"/>
        <end position="152"/>
    </location>
</feature>
<evidence type="ECO:0000256" key="9">
    <source>
        <dbReference type="ARBA" id="ARBA00022989"/>
    </source>
</evidence>
<feature type="transmembrane region" description="Helical" evidence="12">
    <location>
        <begin position="451"/>
        <end position="471"/>
    </location>
</feature>
<keyword evidence="11 12" id="KW-0472">Membrane</keyword>
<dbReference type="EC" id="7.1.1.-" evidence="12"/>
<feature type="transmembrane region" description="Helical" evidence="12">
    <location>
        <begin position="109"/>
        <end position="126"/>
    </location>
</feature>
<dbReference type="InterPro" id="IPR010096">
    <property type="entry name" value="NADH-Q_OxRdtase_suN/2"/>
</dbReference>
<dbReference type="Pfam" id="PF00361">
    <property type="entry name" value="Proton_antipo_M"/>
    <property type="match status" value="2"/>
</dbReference>
<feature type="transmembrane region" description="Helical" evidence="12">
    <location>
        <begin position="79"/>
        <end position="97"/>
    </location>
</feature>
<evidence type="ECO:0000256" key="6">
    <source>
        <dbReference type="ARBA" id="ARBA00022857"/>
    </source>
</evidence>
<sequence length="543" mass="61059">MYFQHQFSSLNISCFIPEGILIFNLLLVLVIDLLSQKENKKILIMITSIGLLLSIATLLQQLDQEPTIAFLGNFKVNHFTTLFCLIIILCSALSIPLSLEYIECSGTRLTEFLIFMLFSTLAAMILCGANDLITIFIALESLGLGSYLLTGYMKQDIRSNEAAIKYLIIGGVSSSIFVYGLSWLYGLSGGNIELKNIANNFTSLDFSFNLISWIAYVFIIVGIGFKLSLVPFHRWSPDVYEGVYERKANESIQISFCLYKPCEIKISCTVFNERIEKFLFDSNSPTPVVAFLSVVSKVAGLALTIQISETISPIIQEYGNILVQILAILSMVIGNVLAIVETSMKRMLAYSSISQAGYLLIGIAVGKENGYASLLVYIMFYLFMNLGAFFCIILFGLRTGTDQIRDYTGLWTKDPWLAASLSLCLLSLAGVPPLTGFFSKTFIFWSAWKSGLYHLTIIGIFTSIVSIYYYIRIVKALVVFKEKDISYYVKKYSGYQYSEYKYNFNYIFHNFIQFSINVCIVISSLIGIVIDPIIFFVKETILN</sequence>
<keyword evidence="2 12" id="KW-0813">Transport</keyword>
<keyword evidence="3 15" id="KW-0150">Chloroplast</keyword>